<reference evidence="1" key="1">
    <citation type="submission" date="2022-08" db="EMBL/GenBank/DDBJ databases">
        <title>Genome Sequence of Pycnoporus sanguineus.</title>
        <authorList>
            <person name="Buettner E."/>
        </authorList>
    </citation>
    <scope>NUCLEOTIDE SEQUENCE</scope>
    <source>
        <strain evidence="1">CG-C14</strain>
    </source>
</reference>
<dbReference type="EMBL" id="JANSHE010001875">
    <property type="protein sequence ID" value="KAJ3000118.1"/>
    <property type="molecule type" value="Genomic_DNA"/>
</dbReference>
<comment type="caution">
    <text evidence="1">The sequence shown here is derived from an EMBL/GenBank/DDBJ whole genome shotgun (WGS) entry which is preliminary data.</text>
</comment>
<evidence type="ECO:0000313" key="1">
    <source>
        <dbReference type="EMBL" id="KAJ3000118.1"/>
    </source>
</evidence>
<evidence type="ECO:0000313" key="2">
    <source>
        <dbReference type="Proteomes" id="UP001144978"/>
    </source>
</evidence>
<organism evidence="1 2">
    <name type="scientific">Trametes sanguinea</name>
    <dbReference type="NCBI Taxonomy" id="158606"/>
    <lineage>
        <taxon>Eukaryota</taxon>
        <taxon>Fungi</taxon>
        <taxon>Dikarya</taxon>
        <taxon>Basidiomycota</taxon>
        <taxon>Agaricomycotina</taxon>
        <taxon>Agaricomycetes</taxon>
        <taxon>Polyporales</taxon>
        <taxon>Polyporaceae</taxon>
        <taxon>Trametes</taxon>
    </lineage>
</organism>
<dbReference type="Proteomes" id="UP001144978">
    <property type="component" value="Unassembled WGS sequence"/>
</dbReference>
<keyword evidence="2" id="KW-1185">Reference proteome</keyword>
<gene>
    <name evidence="1" type="ORF">NUW54_g6836</name>
</gene>
<accession>A0ACC1PTV9</accession>
<proteinExistence type="predicted"/>
<protein>
    <submittedName>
        <fullName evidence="1">Uncharacterized protein</fullName>
    </submittedName>
</protein>
<name>A0ACC1PTV9_9APHY</name>
<sequence>MKRINGSRTSMMSSYEVQSGTRCTQSGKKNTNSTVLVHGGVGAQSVRYGHSAMVSGIDSLATTHEQIVIGWTGDIQASSAAQPPVATAVSSDPSGLPTSKVATSSLTEEDKKELETMLEEYKSRDEPENGKKIHYVPVWLDDKDAHGHYDGYCKQSEYTFLPLSLVPPNAPLRFR</sequence>